<dbReference type="Proteomes" id="UP000749559">
    <property type="component" value="Unassembled WGS sequence"/>
</dbReference>
<evidence type="ECO:0000313" key="2">
    <source>
        <dbReference type="Proteomes" id="UP000749559"/>
    </source>
</evidence>
<dbReference type="AlphaFoldDB" id="A0A8S4NPZ7"/>
<sequence>GVLPSTYLMRNLKEPQLRLNYLYLKGQGAKALADGLKVHLGIHHLRSWLGEYVLLYTYIYMYKELKALYMISNGLVFTKDYFNMGQHLFQSIEVGPCSRR</sequence>
<evidence type="ECO:0000313" key="1">
    <source>
        <dbReference type="EMBL" id="CAH1782504.1"/>
    </source>
</evidence>
<comment type="caution">
    <text evidence="1">The sequence shown here is derived from an EMBL/GenBank/DDBJ whole genome shotgun (WGS) entry which is preliminary data.</text>
</comment>
<feature type="non-terminal residue" evidence="1">
    <location>
        <position position="1"/>
    </location>
</feature>
<proteinExistence type="predicted"/>
<gene>
    <name evidence="1" type="ORF">OFUS_LOCUS8946</name>
</gene>
<name>A0A8S4NPZ7_OWEFU</name>
<protein>
    <submittedName>
        <fullName evidence="1">Uncharacterized protein</fullName>
    </submittedName>
</protein>
<reference evidence="1" key="1">
    <citation type="submission" date="2022-03" db="EMBL/GenBank/DDBJ databases">
        <authorList>
            <person name="Martin C."/>
        </authorList>
    </citation>
    <scope>NUCLEOTIDE SEQUENCE</scope>
</reference>
<dbReference type="EMBL" id="CAIIXF020000005">
    <property type="protein sequence ID" value="CAH1782504.1"/>
    <property type="molecule type" value="Genomic_DNA"/>
</dbReference>
<organism evidence="1 2">
    <name type="scientific">Owenia fusiformis</name>
    <name type="common">Polychaete worm</name>
    <dbReference type="NCBI Taxonomy" id="6347"/>
    <lineage>
        <taxon>Eukaryota</taxon>
        <taxon>Metazoa</taxon>
        <taxon>Spiralia</taxon>
        <taxon>Lophotrochozoa</taxon>
        <taxon>Annelida</taxon>
        <taxon>Polychaeta</taxon>
        <taxon>Sedentaria</taxon>
        <taxon>Canalipalpata</taxon>
        <taxon>Sabellida</taxon>
        <taxon>Oweniida</taxon>
        <taxon>Oweniidae</taxon>
        <taxon>Owenia</taxon>
    </lineage>
</organism>
<accession>A0A8S4NPZ7</accession>
<keyword evidence="2" id="KW-1185">Reference proteome</keyword>